<dbReference type="Gene3D" id="3.40.30.10">
    <property type="entry name" value="Glutaredoxin"/>
    <property type="match status" value="1"/>
</dbReference>
<evidence type="ECO:0000256" key="1">
    <source>
        <dbReference type="ARBA" id="ARBA00004196"/>
    </source>
</evidence>
<comment type="subcellular location">
    <subcellularLocation>
        <location evidence="1">Cell envelope</location>
    </subcellularLocation>
</comment>
<dbReference type="CDD" id="cd02966">
    <property type="entry name" value="TlpA_like_family"/>
    <property type="match status" value="1"/>
</dbReference>
<dbReference type="InterPro" id="IPR050553">
    <property type="entry name" value="Thioredoxin_ResA/DsbE_sf"/>
</dbReference>
<dbReference type="Proteomes" id="UP000637774">
    <property type="component" value="Unassembled WGS sequence"/>
</dbReference>
<keyword evidence="4" id="KW-0676">Redox-active center</keyword>
<dbReference type="EMBL" id="BMGY01000064">
    <property type="protein sequence ID" value="GGH91093.1"/>
    <property type="molecule type" value="Genomic_DNA"/>
</dbReference>
<keyword evidence="3" id="KW-1015">Disulfide bond</keyword>
<keyword evidence="2" id="KW-0201">Cytochrome c-type biogenesis</keyword>
<dbReference type="PROSITE" id="PS51352">
    <property type="entry name" value="THIOREDOXIN_2"/>
    <property type="match status" value="1"/>
</dbReference>
<dbReference type="InterPro" id="IPR013766">
    <property type="entry name" value="Thioredoxin_domain"/>
</dbReference>
<evidence type="ECO:0000256" key="4">
    <source>
        <dbReference type="ARBA" id="ARBA00023284"/>
    </source>
</evidence>
<comment type="caution">
    <text evidence="6">The sequence shown here is derived from an EMBL/GenBank/DDBJ whole genome shotgun (WGS) entry which is preliminary data.</text>
</comment>
<gene>
    <name evidence="6" type="ORF">GCM10011495_38430</name>
</gene>
<accession>A0ABQ2AJH6</accession>
<protein>
    <recommendedName>
        <fullName evidence="5">Thioredoxin domain-containing protein</fullName>
    </recommendedName>
</protein>
<dbReference type="PANTHER" id="PTHR42852:SF6">
    <property type="entry name" value="THIOL:DISULFIDE INTERCHANGE PROTEIN DSBE"/>
    <property type="match status" value="1"/>
</dbReference>
<dbReference type="Pfam" id="PF08534">
    <property type="entry name" value="Redoxin"/>
    <property type="match status" value="1"/>
</dbReference>
<evidence type="ECO:0000256" key="2">
    <source>
        <dbReference type="ARBA" id="ARBA00022748"/>
    </source>
</evidence>
<proteinExistence type="predicted"/>
<evidence type="ECO:0000313" key="6">
    <source>
        <dbReference type="EMBL" id="GGH91093.1"/>
    </source>
</evidence>
<dbReference type="SUPFAM" id="SSF52833">
    <property type="entry name" value="Thioredoxin-like"/>
    <property type="match status" value="1"/>
</dbReference>
<organism evidence="6 7">
    <name type="scientific">Hymenobacter frigidus</name>
    <dbReference type="NCBI Taxonomy" id="1524095"/>
    <lineage>
        <taxon>Bacteria</taxon>
        <taxon>Pseudomonadati</taxon>
        <taxon>Bacteroidota</taxon>
        <taxon>Cytophagia</taxon>
        <taxon>Cytophagales</taxon>
        <taxon>Hymenobacteraceae</taxon>
        <taxon>Hymenobacter</taxon>
    </lineage>
</organism>
<name>A0ABQ2AJH6_9BACT</name>
<keyword evidence="7" id="KW-1185">Reference proteome</keyword>
<dbReference type="InterPro" id="IPR036249">
    <property type="entry name" value="Thioredoxin-like_sf"/>
</dbReference>
<evidence type="ECO:0000256" key="3">
    <source>
        <dbReference type="ARBA" id="ARBA00023157"/>
    </source>
</evidence>
<evidence type="ECO:0000259" key="5">
    <source>
        <dbReference type="PROSITE" id="PS51352"/>
    </source>
</evidence>
<sequence>MTLLVARFCLFFPFPMHPFLAGVLWLVPGLALAQNPAAAARPSATKGPPPAPVVLRGHFAHAPAGDTVRLAYLTHFGRGRVKAPLGRAGDFEFTLRDVAVGTPAEVECAGQRTRVYLTPGDHLTMTLDYARFDETLRYTGDGANANNYLARSLWQFKYGPAEAGPRPRDDEAIAFTPEQMRRCADAFRAKSHAFLAAWALSHPLPPAFRAAAAVHIDLEWALALLEYPALHNRLTRQQAAFPDAYYAFLAQLPPHTLDPYPRRDLGAEDNGLVMGVLLAYSFRLVPDGQLRADPADAERLYARAIAELGQVAADEAMLLFIDRQLQVEGNWAGALAAYPAFRTWNQDSARAKFLRRQISQRRALQPGQVAPGFALADHAGQPTSLEQWRGKVVYLDFWGTWCKPCLEEMPASVALRRRFLGQDVVFVYVDVSDTETAWRRSVATHRLLGENSVHVRSPNQFVPAAYQVNAYPRYVLIGRDGRLILPVAPRPSNAAEAAAAIEAALAQRP</sequence>
<feature type="domain" description="Thioredoxin" evidence="5">
    <location>
        <begin position="364"/>
        <end position="506"/>
    </location>
</feature>
<reference evidence="7" key="1">
    <citation type="journal article" date="2019" name="Int. J. Syst. Evol. Microbiol.">
        <title>The Global Catalogue of Microorganisms (GCM) 10K type strain sequencing project: providing services to taxonomists for standard genome sequencing and annotation.</title>
        <authorList>
            <consortium name="The Broad Institute Genomics Platform"/>
            <consortium name="The Broad Institute Genome Sequencing Center for Infectious Disease"/>
            <person name="Wu L."/>
            <person name="Ma J."/>
        </authorList>
    </citation>
    <scope>NUCLEOTIDE SEQUENCE [LARGE SCALE GENOMIC DNA]</scope>
    <source>
        <strain evidence="7">CGMCC 1.14966</strain>
    </source>
</reference>
<dbReference type="PANTHER" id="PTHR42852">
    <property type="entry name" value="THIOL:DISULFIDE INTERCHANGE PROTEIN DSBE"/>
    <property type="match status" value="1"/>
</dbReference>
<evidence type="ECO:0000313" key="7">
    <source>
        <dbReference type="Proteomes" id="UP000637774"/>
    </source>
</evidence>
<dbReference type="InterPro" id="IPR013740">
    <property type="entry name" value="Redoxin"/>
</dbReference>